<dbReference type="NCBIfam" id="TIGR00726">
    <property type="entry name" value="peptidoglycan editing factor PgeF"/>
    <property type="match status" value="1"/>
</dbReference>
<name>A0ABY6GA85_9BURK</name>
<dbReference type="SUPFAM" id="SSF64438">
    <property type="entry name" value="CNF1/YfiH-like putative cysteine hydrolases"/>
    <property type="match status" value="1"/>
</dbReference>
<dbReference type="EMBL" id="CP106881">
    <property type="protein sequence ID" value="UYG51645.1"/>
    <property type="molecule type" value="Genomic_DNA"/>
</dbReference>
<comment type="similarity">
    <text evidence="2 10">Belongs to the purine nucleoside phosphorylase YfiH/LACC1 family.</text>
</comment>
<evidence type="ECO:0000313" key="12">
    <source>
        <dbReference type="Proteomes" id="UP001162800"/>
    </source>
</evidence>
<evidence type="ECO:0000256" key="2">
    <source>
        <dbReference type="ARBA" id="ARBA00007353"/>
    </source>
</evidence>
<keyword evidence="3" id="KW-0808">Transferase</keyword>
<proteinExistence type="inferred from homology"/>
<comment type="catalytic activity">
    <reaction evidence="8">
        <text>adenosine + phosphate = alpha-D-ribose 1-phosphate + adenine</text>
        <dbReference type="Rhea" id="RHEA:27642"/>
        <dbReference type="ChEBI" id="CHEBI:16335"/>
        <dbReference type="ChEBI" id="CHEBI:16708"/>
        <dbReference type="ChEBI" id="CHEBI:43474"/>
        <dbReference type="ChEBI" id="CHEBI:57720"/>
        <dbReference type="EC" id="2.4.2.1"/>
    </reaction>
    <physiologicalReaction direction="left-to-right" evidence="8">
        <dbReference type="Rhea" id="RHEA:27643"/>
    </physiologicalReaction>
</comment>
<comment type="catalytic activity">
    <reaction evidence="1">
        <text>inosine + phosphate = alpha-D-ribose 1-phosphate + hypoxanthine</text>
        <dbReference type="Rhea" id="RHEA:27646"/>
        <dbReference type="ChEBI" id="CHEBI:17368"/>
        <dbReference type="ChEBI" id="CHEBI:17596"/>
        <dbReference type="ChEBI" id="CHEBI:43474"/>
        <dbReference type="ChEBI" id="CHEBI:57720"/>
        <dbReference type="EC" id="2.4.2.1"/>
    </reaction>
    <physiologicalReaction direction="left-to-right" evidence="1">
        <dbReference type="Rhea" id="RHEA:27647"/>
    </physiologicalReaction>
</comment>
<gene>
    <name evidence="11" type="primary">pgeF</name>
    <name evidence="11" type="ORF">M9799_16595</name>
</gene>
<evidence type="ECO:0000256" key="7">
    <source>
        <dbReference type="ARBA" id="ARBA00047989"/>
    </source>
</evidence>
<accession>A0ABY6GA85</accession>
<dbReference type="PANTHER" id="PTHR30616:SF2">
    <property type="entry name" value="PURINE NUCLEOSIDE PHOSPHORYLASE LACC1"/>
    <property type="match status" value="1"/>
</dbReference>
<dbReference type="CDD" id="cd16833">
    <property type="entry name" value="YfiH"/>
    <property type="match status" value="1"/>
</dbReference>
<evidence type="ECO:0000256" key="9">
    <source>
        <dbReference type="ARBA" id="ARBA00049893"/>
    </source>
</evidence>
<dbReference type="PANTHER" id="PTHR30616">
    <property type="entry name" value="UNCHARACTERIZED PROTEIN YFIH"/>
    <property type="match status" value="1"/>
</dbReference>
<dbReference type="Gene3D" id="3.60.140.10">
    <property type="entry name" value="CNF1/YfiH-like putative cysteine hydrolases"/>
    <property type="match status" value="1"/>
</dbReference>
<dbReference type="InterPro" id="IPR038371">
    <property type="entry name" value="Cu_polyphenol_OxRdtase_sf"/>
</dbReference>
<protein>
    <recommendedName>
        <fullName evidence="10">Purine nucleoside phosphorylase</fullName>
    </recommendedName>
</protein>
<evidence type="ECO:0000256" key="6">
    <source>
        <dbReference type="ARBA" id="ARBA00022833"/>
    </source>
</evidence>
<evidence type="ECO:0000256" key="5">
    <source>
        <dbReference type="ARBA" id="ARBA00022801"/>
    </source>
</evidence>
<evidence type="ECO:0000256" key="10">
    <source>
        <dbReference type="RuleBase" id="RU361274"/>
    </source>
</evidence>
<evidence type="ECO:0000256" key="8">
    <source>
        <dbReference type="ARBA" id="ARBA00048968"/>
    </source>
</evidence>
<dbReference type="InterPro" id="IPR003730">
    <property type="entry name" value="Cu_polyphenol_OxRdtase"/>
</dbReference>
<organism evidence="11 12">
    <name type="scientific">Comamonas endophytica</name>
    <dbReference type="NCBI Taxonomy" id="2949090"/>
    <lineage>
        <taxon>Bacteria</taxon>
        <taxon>Pseudomonadati</taxon>
        <taxon>Pseudomonadota</taxon>
        <taxon>Betaproteobacteria</taxon>
        <taxon>Burkholderiales</taxon>
        <taxon>Comamonadaceae</taxon>
        <taxon>Comamonas</taxon>
    </lineage>
</organism>
<keyword evidence="5" id="KW-0378">Hydrolase</keyword>
<dbReference type="Pfam" id="PF02578">
    <property type="entry name" value="Cu-oxidase_4"/>
    <property type="match status" value="1"/>
</dbReference>
<comment type="catalytic activity">
    <reaction evidence="9">
        <text>S-methyl-5'-thioadenosine + phosphate = 5-(methylsulfanyl)-alpha-D-ribose 1-phosphate + adenine</text>
        <dbReference type="Rhea" id="RHEA:11852"/>
        <dbReference type="ChEBI" id="CHEBI:16708"/>
        <dbReference type="ChEBI" id="CHEBI:17509"/>
        <dbReference type="ChEBI" id="CHEBI:43474"/>
        <dbReference type="ChEBI" id="CHEBI:58533"/>
        <dbReference type="EC" id="2.4.2.28"/>
    </reaction>
    <physiologicalReaction direction="left-to-right" evidence="9">
        <dbReference type="Rhea" id="RHEA:11853"/>
    </physiologicalReaction>
</comment>
<sequence length="281" mass="29089">MNPAAPSSDWLVPDWPAPAGVQALCTTRAGGVSAVPWDSLNLGDHVGDAARAVHENRARLRARMAGAQPVFMRQVHGSDVLVLDGVTTQGLAADACVTLAPGVACTVMVADCLPVLFAHASGAAVAAAHAGWRGLAGTVRAGGRAEGVLESTFVHFASQLERAGVARRADIAGQTLAWLGPCIGPTAFEVGEEVRTALCQGNPDAQRHFQPQPAAGKYLADLAGLARQRLQALGINAIHGNDGTAPWCTVGNPSAFFSHRRDAARLGSSGRFAACIWRDPA</sequence>
<evidence type="ECO:0000256" key="4">
    <source>
        <dbReference type="ARBA" id="ARBA00022723"/>
    </source>
</evidence>
<evidence type="ECO:0000256" key="1">
    <source>
        <dbReference type="ARBA" id="ARBA00000553"/>
    </source>
</evidence>
<dbReference type="RefSeq" id="WP_231042416.1">
    <property type="nucleotide sequence ID" value="NZ_CP106881.1"/>
</dbReference>
<dbReference type="Proteomes" id="UP001162800">
    <property type="component" value="Chromosome"/>
</dbReference>
<keyword evidence="4" id="KW-0479">Metal-binding</keyword>
<comment type="catalytic activity">
    <reaction evidence="7">
        <text>adenosine + H2O + H(+) = inosine + NH4(+)</text>
        <dbReference type="Rhea" id="RHEA:24408"/>
        <dbReference type="ChEBI" id="CHEBI:15377"/>
        <dbReference type="ChEBI" id="CHEBI:15378"/>
        <dbReference type="ChEBI" id="CHEBI:16335"/>
        <dbReference type="ChEBI" id="CHEBI:17596"/>
        <dbReference type="ChEBI" id="CHEBI:28938"/>
        <dbReference type="EC" id="3.5.4.4"/>
    </reaction>
    <physiologicalReaction direction="left-to-right" evidence="7">
        <dbReference type="Rhea" id="RHEA:24409"/>
    </physiologicalReaction>
</comment>
<evidence type="ECO:0000313" key="11">
    <source>
        <dbReference type="EMBL" id="UYG51645.1"/>
    </source>
</evidence>
<reference evidence="11" key="1">
    <citation type="submission" date="2022-09" db="EMBL/GenBank/DDBJ databases">
        <title>The complete genome of Acidovorax sp. 5MLIR.</title>
        <authorList>
            <person name="Liu L."/>
            <person name="Yue J."/>
            <person name="Yang F."/>
            <person name="Yuan J."/>
            <person name="Li L."/>
        </authorList>
    </citation>
    <scope>NUCLEOTIDE SEQUENCE</scope>
    <source>
        <strain evidence="11">5MLIR</strain>
    </source>
</reference>
<keyword evidence="12" id="KW-1185">Reference proteome</keyword>
<evidence type="ECO:0000256" key="3">
    <source>
        <dbReference type="ARBA" id="ARBA00022679"/>
    </source>
</evidence>
<keyword evidence="6" id="KW-0862">Zinc</keyword>
<dbReference type="InterPro" id="IPR011324">
    <property type="entry name" value="Cytotoxic_necrot_fac-like_cat"/>
</dbReference>